<evidence type="ECO:0000256" key="1">
    <source>
        <dbReference type="SAM" id="Phobius"/>
    </source>
</evidence>
<comment type="caution">
    <text evidence="3">The sequence shown here is derived from an EMBL/GenBank/DDBJ whole genome shotgun (WGS) entry which is preliminary data.</text>
</comment>
<reference evidence="3" key="1">
    <citation type="journal article" date="2021" name="mSystems">
        <title>Bacteria and Archaea Synergistically Convert Glycine Betaine to Biogenic Methane in the Formosa Cold Seep of the South China Sea.</title>
        <authorList>
            <person name="Li L."/>
            <person name="Zhang W."/>
            <person name="Zhang S."/>
            <person name="Song L."/>
            <person name="Sun Q."/>
            <person name="Zhang H."/>
            <person name="Xiang H."/>
            <person name="Dong X."/>
        </authorList>
    </citation>
    <scope>NUCLEOTIDE SEQUENCE</scope>
    <source>
        <strain evidence="3">ZWT</strain>
    </source>
</reference>
<feature type="transmembrane region" description="Helical" evidence="1">
    <location>
        <begin position="131"/>
        <end position="155"/>
    </location>
</feature>
<feature type="transmembrane region" description="Helical" evidence="1">
    <location>
        <begin position="314"/>
        <end position="335"/>
    </location>
</feature>
<feature type="domain" description="Nucleoside transporter/FeoB GTPase Gate" evidence="2">
    <location>
        <begin position="135"/>
        <end position="233"/>
    </location>
</feature>
<keyword evidence="1" id="KW-0472">Membrane</keyword>
<feature type="transmembrane region" description="Helical" evidence="1">
    <location>
        <begin position="210"/>
        <end position="232"/>
    </location>
</feature>
<evidence type="ECO:0000259" key="2">
    <source>
        <dbReference type="Pfam" id="PF07670"/>
    </source>
</evidence>
<dbReference type="InterPro" id="IPR011642">
    <property type="entry name" value="Gate_dom"/>
</dbReference>
<keyword evidence="1" id="KW-0812">Transmembrane</keyword>
<organism evidence="3 4">
    <name type="scientific">Oceanirhabdus seepicola</name>
    <dbReference type="NCBI Taxonomy" id="2828781"/>
    <lineage>
        <taxon>Bacteria</taxon>
        <taxon>Bacillati</taxon>
        <taxon>Bacillota</taxon>
        <taxon>Clostridia</taxon>
        <taxon>Eubacteriales</taxon>
        <taxon>Clostridiaceae</taxon>
        <taxon>Oceanirhabdus</taxon>
    </lineage>
</organism>
<feature type="transmembrane region" description="Helical" evidence="1">
    <location>
        <begin position="341"/>
        <end position="358"/>
    </location>
</feature>
<dbReference type="Proteomes" id="UP001056429">
    <property type="component" value="Unassembled WGS sequence"/>
</dbReference>
<protein>
    <submittedName>
        <fullName evidence="3">YjiH family protein</fullName>
    </submittedName>
</protein>
<keyword evidence="1" id="KW-1133">Transmembrane helix</keyword>
<reference evidence="3" key="2">
    <citation type="submission" date="2021-04" db="EMBL/GenBank/DDBJ databases">
        <authorList>
            <person name="Dong X."/>
        </authorList>
    </citation>
    <scope>NUCLEOTIDE SEQUENCE</scope>
    <source>
        <strain evidence="3">ZWT</strain>
    </source>
</reference>
<feature type="transmembrane region" description="Helical" evidence="1">
    <location>
        <begin position="367"/>
        <end position="386"/>
    </location>
</feature>
<dbReference type="Pfam" id="PF07670">
    <property type="entry name" value="Gate"/>
    <property type="match status" value="1"/>
</dbReference>
<feature type="transmembrane region" description="Helical" evidence="1">
    <location>
        <begin position="425"/>
        <end position="446"/>
    </location>
</feature>
<feature type="transmembrane region" description="Helical" evidence="1">
    <location>
        <begin position="52"/>
        <end position="75"/>
    </location>
</feature>
<dbReference type="AlphaFoldDB" id="A0A9J6NY65"/>
<evidence type="ECO:0000313" key="4">
    <source>
        <dbReference type="Proteomes" id="UP001056429"/>
    </source>
</evidence>
<keyword evidence="4" id="KW-1185">Reference proteome</keyword>
<sequence length="447" mass="48858">MNKLKNTKYNFLKFLIPSLIGISLFTIPISTVDGVSIPVALISNMLQNFLGSSLPTLITALITLSAILTILYKIFKPTFISNNEYLCKLFNMTPFWTCMRVIGSIFSILVLKGLGPIAITSENTGGLLLSGLMPTLFCIFLLAGLLLPLLLDFGLMDLCGALMTKIMRPIFTLPGRASIDCIASWLGDGTIGVLLTSKQYEDGFYSKREAAVISTTFSAVSITFSLVVISQVGLSHLFIPYYGTVILCGVITAIIVPRIPPLSKIDDTYFIDNPNERLDSKKNLTIKDGFNKALSTAENYKGVKHFFISGLENVIDMWLGILPVVMSMGTISLIIAEYTPVFKILGLPFIPLLNILSIPEAAEASQTILVGFADMFIPSIIAANISSEMTRFIIAALSVTQLIYISEVGSLILGSKIPINFKQLFVIFLERTLISLPIIALLAHIIF</sequence>
<gene>
    <name evidence="3" type="ORF">KDK92_02430</name>
</gene>
<name>A0A9J6NY65_9CLOT</name>
<proteinExistence type="predicted"/>
<feature type="transmembrane region" description="Helical" evidence="1">
    <location>
        <begin position="238"/>
        <end position="256"/>
    </location>
</feature>
<evidence type="ECO:0000313" key="3">
    <source>
        <dbReference type="EMBL" id="MCM1988581.1"/>
    </source>
</evidence>
<feature type="transmembrane region" description="Helical" evidence="1">
    <location>
        <begin position="12"/>
        <end position="32"/>
    </location>
</feature>
<feature type="transmembrane region" description="Helical" evidence="1">
    <location>
        <begin position="392"/>
        <end position="413"/>
    </location>
</feature>
<feature type="transmembrane region" description="Helical" evidence="1">
    <location>
        <begin position="95"/>
        <end position="119"/>
    </location>
</feature>
<dbReference type="RefSeq" id="WP_250857447.1">
    <property type="nucleotide sequence ID" value="NZ_JAGSOJ010000001.1"/>
</dbReference>
<accession>A0A9J6NY65</accession>
<dbReference type="EMBL" id="JAGSOJ010000001">
    <property type="protein sequence ID" value="MCM1988581.1"/>
    <property type="molecule type" value="Genomic_DNA"/>
</dbReference>